<name>A0ABU4U555_9PSEU</name>
<proteinExistence type="predicted"/>
<sequence>MRNWYVVLRRFGMFIVAVPLDTVGSQVEARSSDELVRYAPLAATAVPGSARSRSGRWC</sequence>
<keyword evidence="2" id="KW-1185">Reference proteome</keyword>
<accession>A0ABU4U555</accession>
<protein>
    <submittedName>
        <fullName evidence="1">Uncharacterized protein</fullName>
    </submittedName>
</protein>
<organism evidence="1 2">
    <name type="scientific">Lentzea kristufekii</name>
    <dbReference type="NCBI Taxonomy" id="3095430"/>
    <lineage>
        <taxon>Bacteria</taxon>
        <taxon>Bacillati</taxon>
        <taxon>Actinomycetota</taxon>
        <taxon>Actinomycetes</taxon>
        <taxon>Pseudonocardiales</taxon>
        <taxon>Pseudonocardiaceae</taxon>
        <taxon>Lentzea</taxon>
    </lineage>
</organism>
<dbReference type="RefSeq" id="WP_319989437.1">
    <property type="nucleotide sequence ID" value="NZ_JAXAVV010000031.1"/>
</dbReference>
<gene>
    <name evidence="1" type="ORF">SK571_40595</name>
</gene>
<reference evidence="1 2" key="1">
    <citation type="submission" date="2023-11" db="EMBL/GenBank/DDBJ databases">
        <title>Lentzea sokolovensis, sp. nov., Lentzea kristufkii, sp. nov., and Lentzea miocenensis, sp. nov., rare actinobacteria from Sokolov Coal Basin, Miocene lacustrine sediment, Czech Republic.</title>
        <authorList>
            <person name="Lara A."/>
            <person name="Kotroba L."/>
            <person name="Nouioui I."/>
            <person name="Neumann-Schaal M."/>
            <person name="Mast Y."/>
            <person name="Chronakova A."/>
        </authorList>
    </citation>
    <scope>NUCLEOTIDE SEQUENCE [LARGE SCALE GENOMIC DNA]</scope>
    <source>
        <strain evidence="1 2">BCCO 10_0798</strain>
    </source>
</reference>
<comment type="caution">
    <text evidence="1">The sequence shown here is derived from an EMBL/GenBank/DDBJ whole genome shotgun (WGS) entry which is preliminary data.</text>
</comment>
<evidence type="ECO:0000313" key="1">
    <source>
        <dbReference type="EMBL" id="MDX8055713.1"/>
    </source>
</evidence>
<dbReference type="EMBL" id="JAXAVV010000031">
    <property type="protein sequence ID" value="MDX8055713.1"/>
    <property type="molecule type" value="Genomic_DNA"/>
</dbReference>
<evidence type="ECO:0000313" key="2">
    <source>
        <dbReference type="Proteomes" id="UP001271792"/>
    </source>
</evidence>
<dbReference type="Proteomes" id="UP001271792">
    <property type="component" value="Unassembled WGS sequence"/>
</dbReference>